<dbReference type="RefSeq" id="WP_052016226.1">
    <property type="nucleotide sequence ID" value="NZ_BAUU01000052.1"/>
</dbReference>
<dbReference type="Gene3D" id="2.70.70.10">
    <property type="entry name" value="Glucose Permease (Domain IIA)"/>
    <property type="match status" value="1"/>
</dbReference>
<dbReference type="Pfam" id="PF07501">
    <property type="entry name" value="G5"/>
    <property type="match status" value="1"/>
</dbReference>
<dbReference type="InterPro" id="IPR050570">
    <property type="entry name" value="Cell_wall_metabolism_enzyme"/>
</dbReference>
<accession>W4QL26</accession>
<protein>
    <submittedName>
        <fullName evidence="5">Membrane proteins related to metalloendopeptidases</fullName>
    </submittedName>
</protein>
<dbReference type="STRING" id="1236971.JCM9152_4359"/>
<dbReference type="Gene3D" id="3.10.350.10">
    <property type="entry name" value="LysM domain"/>
    <property type="match status" value="1"/>
</dbReference>
<evidence type="ECO:0000313" key="5">
    <source>
        <dbReference type="EMBL" id="GAE32791.1"/>
    </source>
</evidence>
<dbReference type="SUPFAM" id="SSF51261">
    <property type="entry name" value="Duplicated hybrid motif"/>
    <property type="match status" value="1"/>
</dbReference>
<dbReference type="PROSITE" id="PS51109">
    <property type="entry name" value="G5"/>
    <property type="match status" value="1"/>
</dbReference>
<reference evidence="5" key="1">
    <citation type="journal article" date="2014" name="Genome Announc.">
        <title>Draft Genome Sequences of Three Alkaliphilic Bacillus Strains, Bacillus wakoensis JCM 9140T, Bacillus akibai JCM 9157T, and Bacillus hemicellulosilyticus JCM 9152T.</title>
        <authorList>
            <person name="Yuki M."/>
            <person name="Oshima K."/>
            <person name="Suda W."/>
            <person name="Oshida Y."/>
            <person name="Kitamura K."/>
            <person name="Iida T."/>
            <person name="Hattori M."/>
            <person name="Ohkuma M."/>
        </authorList>
    </citation>
    <scope>NUCLEOTIDE SEQUENCE [LARGE SCALE GENOMIC DNA]</scope>
    <source>
        <strain evidence="5">JCM 9152</strain>
    </source>
</reference>
<dbReference type="CDD" id="cd00118">
    <property type="entry name" value="LysM"/>
    <property type="match status" value="1"/>
</dbReference>
<dbReference type="GO" id="GO:0004222">
    <property type="term" value="F:metalloendopeptidase activity"/>
    <property type="evidence" value="ECO:0007669"/>
    <property type="project" value="TreeGrafter"/>
</dbReference>
<dbReference type="InterPro" id="IPR018392">
    <property type="entry name" value="LysM"/>
</dbReference>
<evidence type="ECO:0000313" key="6">
    <source>
        <dbReference type="Proteomes" id="UP000018895"/>
    </source>
</evidence>
<dbReference type="Proteomes" id="UP000018895">
    <property type="component" value="Unassembled WGS sequence"/>
</dbReference>
<evidence type="ECO:0000256" key="1">
    <source>
        <dbReference type="ARBA" id="ARBA00022729"/>
    </source>
</evidence>
<keyword evidence="1" id="KW-0732">Signal</keyword>
<sequence>MSEVEDSLIHKCYSKSISGLLLTSLLCVFMMMYLLVGATTVKAEESLSIQTIYHVYVDDKHIGFVNDEEVVETIVQEKLEEGKSEDLEVSLHIKEELEVIPEFVFHTRSQNKKVTGVLEEDLTVEASAIAVVVEGEPAVYVASEEEADELLKEYIIQYVSKEDYEAFLDVLEEEEMDTSDLEVDERMYTDIDFNKEVELEEATVEPNDVLSLKDALTLLKKGVLEEKVYEVQEGDVLGSIANDHDLTLKEFLSLNEGLDEDSLIQIGDEMNVTAYESVLDVVTVQVRLTEESIPYETEVKEDDSMWKGEQEVTQEGKEGIQLIEYEITERNGSLMKRDVLSEEITEEPVNRIVVKGTKETPSRGSGQLGWPAVGGYISSYQGNRWGRFHRGIDIARPSNYDILAADNGTVTQASSQGGYGNVVRIDHNNGVETMYAHLDSIDVSVGQTVSKGQKIGVMGQTGNSTGIHLHFEVYEDGNLRDPMDYLNR</sequence>
<dbReference type="Gene3D" id="2.20.230.10">
    <property type="entry name" value="Resuscitation-promoting factor rpfb"/>
    <property type="match status" value="1"/>
</dbReference>
<dbReference type="InterPro" id="IPR016047">
    <property type="entry name" value="M23ase_b-sheet_dom"/>
</dbReference>
<proteinExistence type="predicted"/>
<dbReference type="InterPro" id="IPR036779">
    <property type="entry name" value="LysM_dom_sf"/>
</dbReference>
<dbReference type="EMBL" id="BAUU01000052">
    <property type="protein sequence ID" value="GAE32791.1"/>
    <property type="molecule type" value="Genomic_DNA"/>
</dbReference>
<feature type="domain" description="G5" evidence="3">
    <location>
        <begin position="279"/>
        <end position="359"/>
    </location>
</feature>
<dbReference type="PROSITE" id="PS51782">
    <property type="entry name" value="LYSM"/>
    <property type="match status" value="1"/>
</dbReference>
<dbReference type="Pfam" id="PF01551">
    <property type="entry name" value="Peptidase_M23"/>
    <property type="match status" value="1"/>
</dbReference>
<keyword evidence="2" id="KW-1133">Transmembrane helix</keyword>
<dbReference type="SMART" id="SM00257">
    <property type="entry name" value="LysM"/>
    <property type="match status" value="1"/>
</dbReference>
<dbReference type="PANTHER" id="PTHR21666">
    <property type="entry name" value="PEPTIDASE-RELATED"/>
    <property type="match status" value="1"/>
</dbReference>
<feature type="domain" description="LysM" evidence="4">
    <location>
        <begin position="227"/>
        <end position="272"/>
    </location>
</feature>
<feature type="transmembrane region" description="Helical" evidence="2">
    <location>
        <begin position="20"/>
        <end position="41"/>
    </location>
</feature>
<gene>
    <name evidence="5" type="ORF">JCM9152_4359</name>
</gene>
<keyword evidence="6" id="KW-1185">Reference proteome</keyword>
<comment type="caution">
    <text evidence="5">The sequence shown here is derived from an EMBL/GenBank/DDBJ whole genome shotgun (WGS) entry which is preliminary data.</text>
</comment>
<evidence type="ECO:0000259" key="3">
    <source>
        <dbReference type="PROSITE" id="PS51109"/>
    </source>
</evidence>
<keyword evidence="2" id="KW-0812">Transmembrane</keyword>
<dbReference type="InterPro" id="IPR011055">
    <property type="entry name" value="Dup_hybrid_motif"/>
</dbReference>
<keyword evidence="2" id="KW-0472">Membrane</keyword>
<evidence type="ECO:0000259" key="4">
    <source>
        <dbReference type="PROSITE" id="PS51782"/>
    </source>
</evidence>
<organism evidence="5 6">
    <name type="scientific">Halalkalibacter hemicellulosilyticusJCM 9152</name>
    <dbReference type="NCBI Taxonomy" id="1236971"/>
    <lineage>
        <taxon>Bacteria</taxon>
        <taxon>Bacillati</taxon>
        <taxon>Bacillota</taxon>
        <taxon>Bacilli</taxon>
        <taxon>Bacillales</taxon>
        <taxon>Bacillaceae</taxon>
        <taxon>Halalkalibacter</taxon>
    </lineage>
</organism>
<dbReference type="SMART" id="SM01208">
    <property type="entry name" value="G5"/>
    <property type="match status" value="1"/>
</dbReference>
<dbReference type="OrthoDB" id="9805070at2"/>
<dbReference type="Pfam" id="PF01476">
    <property type="entry name" value="LysM"/>
    <property type="match status" value="1"/>
</dbReference>
<dbReference type="CDD" id="cd12797">
    <property type="entry name" value="M23_peptidase"/>
    <property type="match status" value="1"/>
</dbReference>
<dbReference type="AlphaFoldDB" id="W4QL26"/>
<dbReference type="InterPro" id="IPR011098">
    <property type="entry name" value="G5_dom"/>
</dbReference>
<evidence type="ECO:0000256" key="2">
    <source>
        <dbReference type="SAM" id="Phobius"/>
    </source>
</evidence>
<name>W4QL26_9BACI</name>
<dbReference type="SUPFAM" id="SSF54106">
    <property type="entry name" value="LysM domain"/>
    <property type="match status" value="1"/>
</dbReference>
<dbReference type="PANTHER" id="PTHR21666:SF270">
    <property type="entry name" value="MUREIN HYDROLASE ACTIVATOR ENVC"/>
    <property type="match status" value="1"/>
</dbReference>